<organism evidence="5 6">
    <name type="scientific">Lacipirellula parvula</name>
    <dbReference type="NCBI Taxonomy" id="2650471"/>
    <lineage>
        <taxon>Bacteria</taxon>
        <taxon>Pseudomonadati</taxon>
        <taxon>Planctomycetota</taxon>
        <taxon>Planctomycetia</taxon>
        <taxon>Pirellulales</taxon>
        <taxon>Lacipirellulaceae</taxon>
        <taxon>Lacipirellula</taxon>
    </lineage>
</organism>
<accession>A0A5K7XC30</accession>
<dbReference type="InterPro" id="IPR037518">
    <property type="entry name" value="MPN"/>
</dbReference>
<reference evidence="6" key="1">
    <citation type="submission" date="2019-10" db="EMBL/GenBank/DDBJ databases">
        <title>Lacipirellula parvula gen. nov., sp. nov., representing a lineage of planctomycetes widespread in freshwater anoxic habitats, and description of the family Lacipirellulaceae.</title>
        <authorList>
            <person name="Dedysh S.N."/>
            <person name="Kulichevskaya I.S."/>
            <person name="Beletsky A.V."/>
            <person name="Rakitin A.L."/>
            <person name="Mardanov A.V."/>
            <person name="Ivanova A.A."/>
            <person name="Saltykova V.X."/>
            <person name="Rijpstra W.I.C."/>
            <person name="Sinninghe Damste J.S."/>
            <person name="Ravin N.V."/>
        </authorList>
    </citation>
    <scope>NUCLEOTIDE SEQUENCE [LARGE SCALE GENOMIC DNA]</scope>
    <source>
        <strain evidence="6">PX69</strain>
    </source>
</reference>
<dbReference type="PROSITE" id="PS50249">
    <property type="entry name" value="MPN"/>
    <property type="match status" value="1"/>
</dbReference>
<dbReference type="InterPro" id="IPR050242">
    <property type="entry name" value="JAMM_MPN+_peptidase_M67A"/>
</dbReference>
<dbReference type="SUPFAM" id="SSF102712">
    <property type="entry name" value="JAB1/MPN domain"/>
    <property type="match status" value="1"/>
</dbReference>
<keyword evidence="1" id="KW-0645">Protease</keyword>
<feature type="transmembrane region" description="Helical" evidence="3">
    <location>
        <begin position="216"/>
        <end position="236"/>
    </location>
</feature>
<dbReference type="RefSeq" id="WP_172992138.1">
    <property type="nucleotide sequence ID" value="NZ_AP021861.1"/>
</dbReference>
<name>A0A5K7XC30_9BACT</name>
<feature type="region of interest" description="Disordered" evidence="2">
    <location>
        <begin position="354"/>
        <end position="413"/>
    </location>
</feature>
<keyword evidence="1" id="KW-0482">Metalloprotease</keyword>
<feature type="compositionally biased region" description="Low complexity" evidence="2">
    <location>
        <begin position="394"/>
        <end position="413"/>
    </location>
</feature>
<evidence type="ECO:0000313" key="5">
    <source>
        <dbReference type="EMBL" id="BBO34370.1"/>
    </source>
</evidence>
<evidence type="ECO:0000256" key="1">
    <source>
        <dbReference type="ARBA" id="ARBA00023049"/>
    </source>
</evidence>
<sequence length="413" mass="44292">MSTTDVTNLASEGLAELRFPVDYHAPFRFFLVPEVHRAVSAHAKEDTSVEICGVLVGVWGRDELGPFAQVSNFIRCDNASSKVAEVTFTHESWAQINQEMDSKYADKRIVGWYHSHPDFGIFLSDRDCFIHEHFFSGAGQVAYVVDPVRDLEGVFAWQKGKPTPLDHYWIGPEIRTVEASRRNVAKESAGRSQPALDPRGVETAVAAPSNADRSSLGTITTMLGWLALFLLGYTLAGARTRWDREMMIEGAVAHYGIMKIVALGLDQDLAKVRKNLDAIATETKKFPAANAKLTDEEAAAADKQRELVVDSLALTSKMADQIQQRYALTLEERSALVRLVAVKEAEAAAILASPPAASGTPTPPAAKAIASPPQPSAPAAKAEKTPSTAKPGDAPAASNAAPAANPAPAAPGD</sequence>
<dbReference type="GO" id="GO:0008237">
    <property type="term" value="F:metallopeptidase activity"/>
    <property type="evidence" value="ECO:0007669"/>
    <property type="project" value="UniProtKB-KW"/>
</dbReference>
<keyword evidence="3" id="KW-1133">Transmembrane helix</keyword>
<dbReference type="Gene3D" id="3.40.140.10">
    <property type="entry name" value="Cytidine Deaminase, domain 2"/>
    <property type="match status" value="1"/>
</dbReference>
<feature type="domain" description="MPN" evidence="4">
    <location>
        <begin position="29"/>
        <end position="166"/>
    </location>
</feature>
<proteinExistence type="predicted"/>
<evidence type="ECO:0000259" key="4">
    <source>
        <dbReference type="PROSITE" id="PS50249"/>
    </source>
</evidence>
<feature type="compositionally biased region" description="Low complexity" evidence="2">
    <location>
        <begin position="354"/>
        <end position="371"/>
    </location>
</feature>
<dbReference type="AlphaFoldDB" id="A0A5K7XC30"/>
<keyword evidence="1" id="KW-0378">Hydrolase</keyword>
<dbReference type="Pfam" id="PF01398">
    <property type="entry name" value="JAB"/>
    <property type="match status" value="1"/>
</dbReference>
<gene>
    <name evidence="5" type="ORF">PLANPX_3982</name>
</gene>
<dbReference type="KEGG" id="lpav:PLANPX_3982"/>
<keyword evidence="3" id="KW-0812">Transmembrane</keyword>
<evidence type="ECO:0000256" key="3">
    <source>
        <dbReference type="SAM" id="Phobius"/>
    </source>
</evidence>
<dbReference type="EMBL" id="AP021861">
    <property type="protein sequence ID" value="BBO34370.1"/>
    <property type="molecule type" value="Genomic_DNA"/>
</dbReference>
<evidence type="ECO:0000256" key="2">
    <source>
        <dbReference type="SAM" id="MobiDB-lite"/>
    </source>
</evidence>
<protein>
    <recommendedName>
        <fullName evidence="4">MPN domain-containing protein</fullName>
    </recommendedName>
</protein>
<keyword evidence="3" id="KW-0472">Membrane</keyword>
<dbReference type="Proteomes" id="UP000326837">
    <property type="component" value="Chromosome"/>
</dbReference>
<dbReference type="SMART" id="SM00232">
    <property type="entry name" value="JAB_MPN"/>
    <property type="match status" value="1"/>
</dbReference>
<keyword evidence="6" id="KW-1185">Reference proteome</keyword>
<dbReference type="InterPro" id="IPR000555">
    <property type="entry name" value="JAMM/MPN+_dom"/>
</dbReference>
<evidence type="ECO:0000313" key="6">
    <source>
        <dbReference type="Proteomes" id="UP000326837"/>
    </source>
</evidence>
<dbReference type="PANTHER" id="PTHR10410">
    <property type="entry name" value="EUKARYOTIC TRANSLATION INITIATION FACTOR 3 -RELATED"/>
    <property type="match status" value="1"/>
</dbReference>